<dbReference type="InterPro" id="IPR005560">
    <property type="entry name" value="Csp_YhjQ"/>
</dbReference>
<dbReference type="NCBIfam" id="TIGR04401">
    <property type="entry name" value="TAT_Cys_rich"/>
    <property type="match status" value="1"/>
</dbReference>
<dbReference type="Pfam" id="PF03860">
    <property type="entry name" value="Csp"/>
    <property type="match status" value="1"/>
</dbReference>
<gene>
    <name evidence="1" type="ORF">LCGC14_0524180</name>
</gene>
<evidence type="ECO:0008006" key="2">
    <source>
        <dbReference type="Google" id="ProtNLM"/>
    </source>
</evidence>
<dbReference type="Gene3D" id="1.20.1270.360">
    <property type="match status" value="1"/>
</dbReference>
<organism evidence="1">
    <name type="scientific">marine sediment metagenome</name>
    <dbReference type="NCBI Taxonomy" id="412755"/>
    <lineage>
        <taxon>unclassified sequences</taxon>
        <taxon>metagenomes</taxon>
        <taxon>ecological metagenomes</taxon>
    </lineage>
</organism>
<dbReference type="EMBL" id="LAZR01000666">
    <property type="protein sequence ID" value="KKN61228.1"/>
    <property type="molecule type" value="Genomic_DNA"/>
</dbReference>
<comment type="caution">
    <text evidence="1">The sequence shown here is derived from an EMBL/GenBank/DDBJ whole genome shotgun (WGS) entry which is preliminary data.</text>
</comment>
<proteinExistence type="predicted"/>
<name>A0A0F9V5R4_9ZZZZ</name>
<dbReference type="AlphaFoldDB" id="A0A0F9V5R4"/>
<protein>
    <recommendedName>
        <fullName evidence="2">Four-helix bundle copper-binding protein</fullName>
    </recommendedName>
</protein>
<reference evidence="1" key="1">
    <citation type="journal article" date="2015" name="Nature">
        <title>Complex archaea that bridge the gap between prokaryotes and eukaryotes.</title>
        <authorList>
            <person name="Spang A."/>
            <person name="Saw J.H."/>
            <person name="Jorgensen S.L."/>
            <person name="Zaremba-Niedzwiedzka K."/>
            <person name="Martijn J."/>
            <person name="Lind A.E."/>
            <person name="van Eijk R."/>
            <person name="Schleper C."/>
            <person name="Guy L."/>
            <person name="Ettema T.J."/>
        </authorList>
    </citation>
    <scope>NUCLEOTIDE SEQUENCE</scope>
</reference>
<dbReference type="PANTHER" id="PTHR37310">
    <property type="entry name" value="CYTOPLASMIC PROTEIN-RELATED"/>
    <property type="match status" value="1"/>
</dbReference>
<evidence type="ECO:0000313" key="1">
    <source>
        <dbReference type="EMBL" id="KKN61228.1"/>
    </source>
</evidence>
<dbReference type="PROSITE" id="PS51318">
    <property type="entry name" value="TAT"/>
    <property type="match status" value="1"/>
</dbReference>
<sequence>MAKTTDTSRRDLLKGLGVASAVLGTGLSLKANAVTVDHSKMNHQIPIDVKLEEVIDTLLECIKMGEICNQHCMHMFQMGDTTLADCSISVQELIAASTATIKFVANNSTHLKTILEATIKVCETCEEECLKHDQHIQCKDCAEACRDGIDFFTQYLAA</sequence>
<dbReference type="PANTHER" id="PTHR37310:SF1">
    <property type="entry name" value="CYTOPLASMIC PROTEIN"/>
    <property type="match status" value="1"/>
</dbReference>
<dbReference type="InterPro" id="IPR006311">
    <property type="entry name" value="TAT_signal"/>
</dbReference>
<dbReference type="InterPro" id="IPR019546">
    <property type="entry name" value="TAT_signal_bac_arc"/>
</dbReference>
<accession>A0A0F9V5R4</accession>
<dbReference type="NCBIfam" id="TIGR01409">
    <property type="entry name" value="TAT_signal_seq"/>
    <property type="match status" value="1"/>
</dbReference>
<dbReference type="InterPro" id="IPR030913">
    <property type="entry name" value="Csp1_Cys_rich"/>
</dbReference>